<dbReference type="AlphaFoldDB" id="A0A7K1KP23"/>
<evidence type="ECO:0000256" key="1">
    <source>
        <dbReference type="SAM" id="MobiDB-lite"/>
    </source>
</evidence>
<evidence type="ECO:0000313" key="2">
    <source>
        <dbReference type="EMBL" id="MUM77834.1"/>
    </source>
</evidence>
<keyword evidence="3" id="KW-1185">Reference proteome</keyword>
<feature type="region of interest" description="Disordered" evidence="1">
    <location>
        <begin position="89"/>
        <end position="117"/>
    </location>
</feature>
<proteinExistence type="predicted"/>
<dbReference type="EMBL" id="WODC01000005">
    <property type="protein sequence ID" value="MUM77834.1"/>
    <property type="molecule type" value="Genomic_DNA"/>
</dbReference>
<protein>
    <submittedName>
        <fullName evidence="2">Uncharacterized protein</fullName>
    </submittedName>
</protein>
<gene>
    <name evidence="2" type="ORF">GKC30_09325</name>
</gene>
<name>A0A7K1KP23_9BACT</name>
<sequence>MPTERGTFTRLAKPVLAGIALAYLVTGFFDRPAPVQFQPEGVIVPAQTRIVEPQLELVMEKNIMKLGSPLTVIRDRGAFEENPLARLEARPMPEANATVGSPRVAGDAPLLPEAASE</sequence>
<comment type="caution">
    <text evidence="2">The sequence shown here is derived from an EMBL/GenBank/DDBJ whole genome shotgun (WGS) entry which is preliminary data.</text>
</comment>
<evidence type="ECO:0000313" key="3">
    <source>
        <dbReference type="Proteomes" id="UP000461162"/>
    </source>
</evidence>
<accession>A0A7K1KP23</accession>
<organism evidence="2 3">
    <name type="scientific">Pseudodesulfovibrio alkaliphilus</name>
    <dbReference type="NCBI Taxonomy" id="2661613"/>
    <lineage>
        <taxon>Bacteria</taxon>
        <taxon>Pseudomonadati</taxon>
        <taxon>Thermodesulfobacteriota</taxon>
        <taxon>Desulfovibrionia</taxon>
        <taxon>Desulfovibrionales</taxon>
        <taxon>Desulfovibrionaceae</taxon>
    </lineage>
</organism>
<reference evidence="2 3" key="1">
    <citation type="submission" date="2019-11" db="EMBL/GenBank/DDBJ databases">
        <title>Pseudodesulfovibrio alkaliphilus, sp. nov., an alkaliphilic sulfate-reducing bacteria from mud volcano of Taman peninsula, Russia.</title>
        <authorList>
            <person name="Frolova A."/>
            <person name="Merkel A.Y."/>
            <person name="Slobodkin A.I."/>
        </authorList>
    </citation>
    <scope>NUCLEOTIDE SEQUENCE [LARGE SCALE GENOMIC DNA]</scope>
    <source>
        <strain evidence="2 3">F-1</strain>
    </source>
</reference>
<dbReference type="Proteomes" id="UP000461162">
    <property type="component" value="Unassembled WGS sequence"/>
</dbReference>
<dbReference type="RefSeq" id="WP_155934379.1">
    <property type="nucleotide sequence ID" value="NZ_WODC01000005.1"/>
</dbReference>